<dbReference type="Proteomes" id="UP000501421">
    <property type="component" value="Plasmid pGspE55-1"/>
</dbReference>
<evidence type="ECO:0000313" key="1">
    <source>
        <dbReference type="EMBL" id="BBW98879.1"/>
    </source>
</evidence>
<gene>
    <name evidence="1" type="ORF">GsuE55_37120</name>
</gene>
<accession>A0A679FV64</accession>
<geneLocation type="plasmid" evidence="1 2">
    <name>pGspE55-1</name>
</geneLocation>
<proteinExistence type="predicted"/>
<dbReference type="RefSeq" id="WP_172418846.1">
    <property type="nucleotide sequence ID" value="NZ_AP022558.1"/>
</dbReference>
<evidence type="ECO:0000313" key="2">
    <source>
        <dbReference type="Proteomes" id="UP000501421"/>
    </source>
</evidence>
<keyword evidence="2" id="KW-1185">Reference proteome</keyword>
<organism evidence="1 2">
    <name type="scientific">Geobacillus subterraneus</name>
    <dbReference type="NCBI Taxonomy" id="129338"/>
    <lineage>
        <taxon>Bacteria</taxon>
        <taxon>Bacillati</taxon>
        <taxon>Bacillota</taxon>
        <taxon>Bacilli</taxon>
        <taxon>Bacillales</taxon>
        <taxon>Anoxybacillaceae</taxon>
        <taxon>Geobacillus</taxon>
    </lineage>
</organism>
<keyword evidence="1" id="KW-0614">Plasmid</keyword>
<protein>
    <submittedName>
        <fullName evidence="1">Uncharacterized protein</fullName>
    </submittedName>
</protein>
<dbReference type="AlphaFoldDB" id="A0A679FV64"/>
<name>A0A679FV64_9BACL</name>
<sequence>MKLAQNRILSQKNRISLRELCEEEMTNRQALGYLLLACKQLGMTKEEATKICQEMEYLFDALTEEEAEEQGWGWYRAM</sequence>
<reference evidence="2" key="1">
    <citation type="journal article" date="2020" name="Microbiol. Resour. Announc.">
        <title>Complete Genome Sequence of Geobacillus sp. Strain E55-1, Isolated from Mine Geyser in Japan.</title>
        <authorList>
            <person name="Miyazaki K."/>
            <person name="Hase E."/>
            <person name="Tokito N."/>
        </authorList>
    </citation>
    <scope>NUCLEOTIDE SEQUENCE [LARGE SCALE GENOMIC DNA]</scope>
    <source>
        <strain evidence="2">E55-1</strain>
        <plasmid evidence="2">pGspE55-1</plasmid>
    </source>
</reference>
<dbReference type="EMBL" id="AP022558">
    <property type="protein sequence ID" value="BBW98879.1"/>
    <property type="molecule type" value="Genomic_DNA"/>
</dbReference>